<dbReference type="KEGG" id="cyn:Cyan7425_0201"/>
<dbReference type="SUPFAM" id="SSF54368">
    <property type="entry name" value="Glutamine synthetase, N-terminal domain"/>
    <property type="match status" value="1"/>
</dbReference>
<evidence type="ECO:0000259" key="8">
    <source>
        <dbReference type="PROSITE" id="PS51987"/>
    </source>
</evidence>
<evidence type="ECO:0000256" key="7">
    <source>
        <dbReference type="RuleBase" id="RU000384"/>
    </source>
</evidence>
<dbReference type="HOGENOM" id="CLU_017290_6_0_3"/>
<comment type="function">
    <text evidence="5">Involved in nitrogen metabolism via ammonium assimilation. Catalyzes the ATP-dependent biosynthesis of glutamine from glutamate and ammonia.</text>
</comment>
<dbReference type="SUPFAM" id="SSF55931">
    <property type="entry name" value="Glutamine synthetase/guanido kinase"/>
    <property type="match status" value="1"/>
</dbReference>
<proteinExistence type="inferred from homology"/>
<dbReference type="Gene3D" id="3.30.590.10">
    <property type="entry name" value="Glutamine synthetase/guanido kinase, catalytic domain"/>
    <property type="match status" value="1"/>
</dbReference>
<dbReference type="GO" id="GO:0004356">
    <property type="term" value="F:glutamine synthetase activity"/>
    <property type="evidence" value="ECO:0007669"/>
    <property type="project" value="InterPro"/>
</dbReference>
<dbReference type="PROSITE" id="PS51987">
    <property type="entry name" value="GS_CATALYTIC"/>
    <property type="match status" value="1"/>
</dbReference>
<dbReference type="GO" id="GO:0006542">
    <property type="term" value="P:glutamine biosynthetic process"/>
    <property type="evidence" value="ECO:0007669"/>
    <property type="project" value="InterPro"/>
</dbReference>
<dbReference type="InterPro" id="IPR008146">
    <property type="entry name" value="Gln_synth_cat_dom"/>
</dbReference>
<organism evidence="9">
    <name type="scientific">Cyanothece sp. (strain PCC 7425 / ATCC 29141)</name>
    <dbReference type="NCBI Taxonomy" id="395961"/>
    <lineage>
        <taxon>Bacteria</taxon>
        <taxon>Bacillati</taxon>
        <taxon>Cyanobacteriota</taxon>
        <taxon>Cyanophyceae</taxon>
        <taxon>Gomontiellales</taxon>
        <taxon>Cyanothecaceae</taxon>
        <taxon>Cyanothece</taxon>
    </lineage>
</organism>
<dbReference type="SMART" id="SM01230">
    <property type="entry name" value="Gln-synt_C"/>
    <property type="match status" value="1"/>
</dbReference>
<dbReference type="GO" id="GO:0005524">
    <property type="term" value="F:ATP binding"/>
    <property type="evidence" value="ECO:0007669"/>
    <property type="project" value="UniProtKB-KW"/>
</dbReference>
<keyword evidence="4" id="KW-0067">ATP-binding</keyword>
<name>B8HRT8_CYAP4</name>
<evidence type="ECO:0000256" key="2">
    <source>
        <dbReference type="ARBA" id="ARBA00022598"/>
    </source>
</evidence>
<reference evidence="9" key="1">
    <citation type="submission" date="2009-01" db="EMBL/GenBank/DDBJ databases">
        <title>Complete sequence of chromosome Cyanothece sp. PCC 7425.</title>
        <authorList>
            <consortium name="US DOE Joint Genome Institute"/>
            <person name="Lucas S."/>
            <person name="Copeland A."/>
            <person name="Lapidus A."/>
            <person name="Glavina del Rio T."/>
            <person name="Dalin E."/>
            <person name="Tice H."/>
            <person name="Bruce D."/>
            <person name="Goodwin L."/>
            <person name="Pitluck S."/>
            <person name="Sims D."/>
            <person name="Meineke L."/>
            <person name="Brettin T."/>
            <person name="Detter J.C."/>
            <person name="Han C."/>
            <person name="Larimer F."/>
            <person name="Land M."/>
            <person name="Hauser L."/>
            <person name="Kyrpides N."/>
            <person name="Ovchinnikova G."/>
            <person name="Liberton M."/>
            <person name="Stoeckel J."/>
            <person name="Banerjee A."/>
            <person name="Singh A."/>
            <person name="Page L."/>
            <person name="Sato H."/>
            <person name="Zhao L."/>
            <person name="Sherman L."/>
            <person name="Pakrasi H."/>
            <person name="Richardson P."/>
        </authorList>
    </citation>
    <scope>NUCLEOTIDE SEQUENCE</scope>
    <source>
        <strain evidence="9">PCC 7425</strain>
    </source>
</reference>
<sequence>MGKEGSKSISKTLKSAKVEFVRVLWCDNANIIRAKAFHVSTLADHWQTGVGISKAQQAIPVMYDGVSPNAGLGPVGEVWLVPDWETLGFLPFAPTHAQVMGTMTDQGQPWSLCPRHFLQRMVTAANQLGVQIQAAFENEFYLLKTNSSEILPNDRTVFAATAAMNQNCSVIDGIVAALSAQNIQVERYYPESGPGQQEISIRYAPALTAADHQIAFREVVRGVVHQQGLVASFLPKIFADQAGNGCHLHFSLWQDGENITPDPQQQGHLSPIARQFMAGILHHLPALMALTTPSVNSYRRLKAHCWSGAFRCWGYDNREAALRVPSNPQSPSPTHIELKTTDASANPYIALGGVIAAGLDGIRRQLEPGEPVAIDPGNFSDSERQERGIDPLPDHLGAAIAQFSQNTVLQEAMGAELVQAYLAVRKVEWEAMKGMNLAEEVHLLLERY</sequence>
<evidence type="ECO:0000256" key="4">
    <source>
        <dbReference type="ARBA" id="ARBA00022840"/>
    </source>
</evidence>
<dbReference type="PANTHER" id="PTHR43785:SF2">
    <property type="entry name" value="TYPE-1 GLUTAMINE SYNTHETASE 1"/>
    <property type="match status" value="1"/>
</dbReference>
<dbReference type="OrthoDB" id="9807095at2"/>
<keyword evidence="2" id="KW-0436">Ligase</keyword>
<dbReference type="Pfam" id="PF16952">
    <property type="entry name" value="Gln-synt_N_2"/>
    <property type="match status" value="1"/>
</dbReference>
<keyword evidence="3" id="KW-0547">Nucleotide-binding</keyword>
<dbReference type="AlphaFoldDB" id="B8HRT8"/>
<dbReference type="InterPro" id="IPR014746">
    <property type="entry name" value="Gln_synth/guanido_kin_cat_dom"/>
</dbReference>
<dbReference type="Pfam" id="PF00120">
    <property type="entry name" value="Gln-synt_C"/>
    <property type="match status" value="1"/>
</dbReference>
<dbReference type="Gene3D" id="3.10.20.70">
    <property type="entry name" value="Glutamine synthetase, N-terminal domain"/>
    <property type="match status" value="1"/>
</dbReference>
<accession>B8HRT8</accession>
<evidence type="ECO:0000256" key="5">
    <source>
        <dbReference type="ARBA" id="ARBA00045640"/>
    </source>
</evidence>
<evidence type="ECO:0000256" key="3">
    <source>
        <dbReference type="ARBA" id="ARBA00022741"/>
    </source>
</evidence>
<gene>
    <name evidence="9" type="ordered locus">Cyan7425_0201</name>
</gene>
<feature type="domain" description="GS catalytic" evidence="8">
    <location>
        <begin position="114"/>
        <end position="448"/>
    </location>
</feature>
<evidence type="ECO:0000256" key="1">
    <source>
        <dbReference type="ARBA" id="ARBA00009897"/>
    </source>
</evidence>
<dbReference type="PANTHER" id="PTHR43785">
    <property type="entry name" value="GAMMA-GLUTAMYLPUTRESCINE SYNTHETASE"/>
    <property type="match status" value="1"/>
</dbReference>
<evidence type="ECO:0000256" key="6">
    <source>
        <dbReference type="PROSITE-ProRule" id="PRU01331"/>
    </source>
</evidence>
<dbReference type="EMBL" id="CP001344">
    <property type="protein sequence ID" value="ACL42597.1"/>
    <property type="molecule type" value="Genomic_DNA"/>
</dbReference>
<dbReference type="STRING" id="395961.Cyan7425_0201"/>
<dbReference type="InterPro" id="IPR008147">
    <property type="entry name" value="Gln_synt_N"/>
</dbReference>
<dbReference type="eggNOG" id="COG0174">
    <property type="taxonomic scope" value="Bacteria"/>
</dbReference>
<dbReference type="InterPro" id="IPR036651">
    <property type="entry name" value="Gln_synt_N_sf"/>
</dbReference>
<evidence type="ECO:0000313" key="9">
    <source>
        <dbReference type="EMBL" id="ACL42597.1"/>
    </source>
</evidence>
<protein>
    <submittedName>
        <fullName evidence="9">Glutamine synthetase catalytic region</fullName>
    </submittedName>
</protein>
<comment type="similarity">
    <text evidence="1 6 7">Belongs to the glutamine synthetase family.</text>
</comment>